<dbReference type="PANTHER" id="PTHR43394">
    <property type="entry name" value="ATP-DEPENDENT PERMEASE MDL1, MITOCHONDRIAL"/>
    <property type="match status" value="1"/>
</dbReference>
<feature type="transmembrane region" description="Helical" evidence="9">
    <location>
        <begin position="133"/>
        <end position="154"/>
    </location>
</feature>
<keyword evidence="13" id="KW-1185">Reference proteome</keyword>
<evidence type="ECO:0000256" key="9">
    <source>
        <dbReference type="SAM" id="Phobius"/>
    </source>
</evidence>
<evidence type="ECO:0000256" key="4">
    <source>
        <dbReference type="ARBA" id="ARBA00022692"/>
    </source>
</evidence>
<feature type="transmembrane region" description="Helical" evidence="9">
    <location>
        <begin position="245"/>
        <end position="268"/>
    </location>
</feature>
<keyword evidence="8 9" id="KW-0472">Membrane</keyword>
<keyword evidence="6" id="KW-0067">ATP-binding</keyword>
<evidence type="ECO:0000256" key="2">
    <source>
        <dbReference type="ARBA" id="ARBA00022448"/>
    </source>
</evidence>
<accession>A0A0S2TG91</accession>
<evidence type="ECO:0000256" key="1">
    <source>
        <dbReference type="ARBA" id="ARBA00004651"/>
    </source>
</evidence>
<evidence type="ECO:0000259" key="10">
    <source>
        <dbReference type="PROSITE" id="PS50893"/>
    </source>
</evidence>
<dbReference type="InterPro" id="IPR027417">
    <property type="entry name" value="P-loop_NTPase"/>
</dbReference>
<dbReference type="Proteomes" id="UP000055136">
    <property type="component" value="Chromosome"/>
</dbReference>
<dbReference type="Gene3D" id="1.20.1560.10">
    <property type="entry name" value="ABC transporter type 1, transmembrane domain"/>
    <property type="match status" value="1"/>
</dbReference>
<evidence type="ECO:0000313" key="12">
    <source>
        <dbReference type="EMBL" id="ALP54130.1"/>
    </source>
</evidence>
<gene>
    <name evidence="12" type="ORF">Tel_13850</name>
</gene>
<feature type="domain" description="ABC transmembrane type-1" evidence="11">
    <location>
        <begin position="23"/>
        <end position="306"/>
    </location>
</feature>
<evidence type="ECO:0000256" key="7">
    <source>
        <dbReference type="ARBA" id="ARBA00022989"/>
    </source>
</evidence>
<keyword evidence="7 9" id="KW-1133">Transmembrane helix</keyword>
<keyword evidence="3" id="KW-1003">Cell membrane</keyword>
<dbReference type="InterPro" id="IPR011527">
    <property type="entry name" value="ABC1_TM_dom"/>
</dbReference>
<dbReference type="SUPFAM" id="SSF90123">
    <property type="entry name" value="ABC transporter transmembrane region"/>
    <property type="match status" value="1"/>
</dbReference>
<dbReference type="FunFam" id="3.40.50.300:FF:000299">
    <property type="entry name" value="ABC transporter ATP-binding protein/permease"/>
    <property type="match status" value="1"/>
</dbReference>
<proteinExistence type="predicted"/>
<dbReference type="PROSITE" id="PS50893">
    <property type="entry name" value="ABC_TRANSPORTER_2"/>
    <property type="match status" value="1"/>
</dbReference>
<dbReference type="STRING" id="1748243.Tel_13850"/>
<dbReference type="EMBL" id="CP013099">
    <property type="protein sequence ID" value="ALP54130.1"/>
    <property type="molecule type" value="Genomic_DNA"/>
</dbReference>
<sequence length="579" mass="64816">MKEPTFRRLLRYALADRGLLRQALILLLIATAADVAGPLLIKVFLDDFVLPGHWPLNAMLGLGGAYVVAMIVAAASHYLQALRFNLIAQQAVQTLRQEVFAKVVHMPLGFFDRSATGALISRITNDTESIKELYVNVVSTFIQNLVRVLGILVAMALLDWHLMLICLLFIPLVAGLMVLYQRLSAPLFHRARALLSDINARLHESIQGMRVIQRTHQTPRFRRDFGALADAHYQARLRNIKLDAYILRPLVDLIQTLILIGLLFSFGYRALDTPLEIGVIYAFVAYLGRFAEPLIEITQRLALYQQALVAGERVFELLDQRQPIATRREQAHIHAGKVELDDLRFSYDGDHEVIKGVSLTVPPGRFCAIVGHTGSGKSTLAQLLLRFYTPQHGIIRIDDQALEDFSETELRHQVGIVQQDPYLFNASLRDNITLGRDIDPAQLLWAAKQSGLHAHVQGLAEGYDTLMDARGAKLSTGQRQLLALTRALVAQPRVLILDEATANIDSHSEAQIQRALLQLHGQVTLLVIAHRLSTIERADQILVMHQGEVAQRGSHGELLRQPGIYRQLYHMQTLGIEDE</sequence>
<keyword evidence="2" id="KW-0813">Transport</keyword>
<dbReference type="SUPFAM" id="SSF52540">
    <property type="entry name" value="P-loop containing nucleoside triphosphate hydrolases"/>
    <property type="match status" value="1"/>
</dbReference>
<dbReference type="InterPro" id="IPR036640">
    <property type="entry name" value="ABC1_TM_sf"/>
</dbReference>
<feature type="transmembrane region" description="Helical" evidence="9">
    <location>
        <begin position="160"/>
        <end position="180"/>
    </location>
</feature>
<keyword evidence="4 9" id="KW-0812">Transmembrane</keyword>
<evidence type="ECO:0008006" key="14">
    <source>
        <dbReference type="Google" id="ProtNLM"/>
    </source>
</evidence>
<dbReference type="AlphaFoldDB" id="A0A0S2TG91"/>
<dbReference type="InterPro" id="IPR003593">
    <property type="entry name" value="AAA+_ATPase"/>
</dbReference>
<evidence type="ECO:0000256" key="6">
    <source>
        <dbReference type="ARBA" id="ARBA00022840"/>
    </source>
</evidence>
<dbReference type="Gene3D" id="3.40.50.300">
    <property type="entry name" value="P-loop containing nucleotide triphosphate hydrolases"/>
    <property type="match status" value="1"/>
</dbReference>
<dbReference type="GO" id="GO:0016887">
    <property type="term" value="F:ATP hydrolysis activity"/>
    <property type="evidence" value="ECO:0007669"/>
    <property type="project" value="InterPro"/>
</dbReference>
<protein>
    <recommendedName>
        <fullName evidence="14">Multidrug ABC transporter ATP-binding protein</fullName>
    </recommendedName>
</protein>
<organism evidence="12 13">
    <name type="scientific">Candidatus Tenderia electrophaga</name>
    <dbReference type="NCBI Taxonomy" id="1748243"/>
    <lineage>
        <taxon>Bacteria</taxon>
        <taxon>Pseudomonadati</taxon>
        <taxon>Pseudomonadota</taxon>
        <taxon>Gammaproteobacteria</taxon>
        <taxon>Candidatus Tenderiales</taxon>
        <taxon>Candidatus Tenderiaceae</taxon>
        <taxon>Candidatus Tenderia</taxon>
    </lineage>
</organism>
<dbReference type="Pfam" id="PF00664">
    <property type="entry name" value="ABC_membrane"/>
    <property type="match status" value="1"/>
</dbReference>
<keyword evidence="5" id="KW-0547">Nucleotide-binding</keyword>
<dbReference type="InterPro" id="IPR003439">
    <property type="entry name" value="ABC_transporter-like_ATP-bd"/>
</dbReference>
<evidence type="ECO:0000256" key="5">
    <source>
        <dbReference type="ARBA" id="ARBA00022741"/>
    </source>
</evidence>
<name>A0A0S2TG91_9GAMM</name>
<dbReference type="Pfam" id="PF00005">
    <property type="entry name" value="ABC_tran"/>
    <property type="match status" value="1"/>
</dbReference>
<dbReference type="PROSITE" id="PS50929">
    <property type="entry name" value="ABC_TM1F"/>
    <property type="match status" value="1"/>
</dbReference>
<dbReference type="CDD" id="cd18544">
    <property type="entry name" value="ABC_6TM_TmrA_like"/>
    <property type="match status" value="1"/>
</dbReference>
<evidence type="ECO:0000256" key="3">
    <source>
        <dbReference type="ARBA" id="ARBA00022475"/>
    </source>
</evidence>
<dbReference type="GO" id="GO:0015421">
    <property type="term" value="F:ABC-type oligopeptide transporter activity"/>
    <property type="evidence" value="ECO:0007669"/>
    <property type="project" value="TreeGrafter"/>
</dbReference>
<comment type="subcellular location">
    <subcellularLocation>
        <location evidence="1">Cell membrane</location>
        <topology evidence="1">Multi-pass membrane protein</topology>
    </subcellularLocation>
</comment>
<dbReference type="GO" id="GO:0005886">
    <property type="term" value="C:plasma membrane"/>
    <property type="evidence" value="ECO:0007669"/>
    <property type="project" value="UniProtKB-SubCell"/>
</dbReference>
<reference evidence="12" key="1">
    <citation type="submission" date="2015-10" db="EMBL/GenBank/DDBJ databases">
        <title>Description of Candidatus Tenderia electrophaga gen. nov, sp. nov., an Uncultivated Electroautotroph from a Biocathode Enrichment.</title>
        <authorList>
            <person name="Eddie B.J."/>
            <person name="Malanoski A.P."/>
            <person name="Wang Z."/>
            <person name="Hall R.J."/>
            <person name="Oh S.D."/>
            <person name="Heiner C."/>
            <person name="Lin B."/>
            <person name="Strycharz-Glaven S.M."/>
        </authorList>
    </citation>
    <scope>NUCLEOTIDE SEQUENCE [LARGE SCALE GENOMIC DNA]</scope>
    <source>
        <strain evidence="12">NRL1</strain>
    </source>
</reference>
<evidence type="ECO:0000256" key="8">
    <source>
        <dbReference type="ARBA" id="ARBA00023136"/>
    </source>
</evidence>
<dbReference type="KEGG" id="tee:Tel_13850"/>
<feature type="transmembrane region" description="Helical" evidence="9">
    <location>
        <begin position="56"/>
        <end position="79"/>
    </location>
</feature>
<evidence type="ECO:0000313" key="13">
    <source>
        <dbReference type="Proteomes" id="UP000055136"/>
    </source>
</evidence>
<evidence type="ECO:0000259" key="11">
    <source>
        <dbReference type="PROSITE" id="PS50929"/>
    </source>
</evidence>
<feature type="domain" description="ABC transporter" evidence="10">
    <location>
        <begin position="338"/>
        <end position="571"/>
    </location>
</feature>
<dbReference type="PANTHER" id="PTHR43394:SF1">
    <property type="entry name" value="ATP-BINDING CASSETTE SUB-FAMILY B MEMBER 10, MITOCHONDRIAL"/>
    <property type="match status" value="1"/>
</dbReference>
<dbReference type="InterPro" id="IPR039421">
    <property type="entry name" value="Type_1_exporter"/>
</dbReference>
<dbReference type="SMART" id="SM00382">
    <property type="entry name" value="AAA"/>
    <property type="match status" value="1"/>
</dbReference>
<dbReference type="GO" id="GO:0005524">
    <property type="term" value="F:ATP binding"/>
    <property type="evidence" value="ECO:0007669"/>
    <property type="project" value="UniProtKB-KW"/>
</dbReference>